<keyword evidence="3 5" id="KW-0378">Hydrolase</keyword>
<dbReference type="InterPro" id="IPR017705">
    <property type="entry name" value="Ribonuclease_Y"/>
</dbReference>
<dbReference type="Pfam" id="PF01966">
    <property type="entry name" value="HD"/>
    <property type="match status" value="1"/>
</dbReference>
<evidence type="ECO:0000259" key="8">
    <source>
        <dbReference type="PROSITE" id="PS51831"/>
    </source>
</evidence>
<dbReference type="HAMAP" id="MF_00335">
    <property type="entry name" value="RNase_Y"/>
    <property type="match status" value="1"/>
</dbReference>
<dbReference type="GO" id="GO:0004521">
    <property type="term" value="F:RNA endonuclease activity"/>
    <property type="evidence" value="ECO:0007669"/>
    <property type="project" value="UniProtKB-UniRule"/>
</dbReference>
<keyword evidence="1 5" id="KW-0540">Nuclease</keyword>
<sequence length="503" mass="56812">MGIIIGLIIVSVALVISLCSLVYILTSKSQKILNAKKIKEAKIERKKILSETYREINEQKKSFEDNLQFEKNKLEVSKQNIENENNLLVKEKMIIQKQQETLDVKNNDLDKRISAYSNKREELIKRLEVISNMTSFEAKAELMKNVESKIQYEIVSQIKQAENLAHSRAKEISNAIILSAMERFKTDIVNEKTTNIVKLPNDEIKGWIIGKDGRNLKTFEQLAGVEIIIDDTPEIVTISSFNPIRREIATKTLEKLLIDKRIQPIKIEKELKNQEALIEETILEIGYQVMDELAIHDMDKELVKLVGKLKYRTSYGQNVLLHSVEVAKIASTIASELGLNDKQALRAGLLHDIGKALDFEKTGSHVFLGVEAARKYGEDEVIINSIEAHHEDVAKKSEIAVIVAIADGISASKPGARNNSIEDFIVRMKEIEKIGNNIPGIAKTYAFQAGRQIRVIVDPVTTDDNDLVRILETLKNDLKNSVIIPGEITITAIREKREILVFN</sequence>
<dbReference type="CDD" id="cd22431">
    <property type="entry name" value="KH-I_RNaseY"/>
    <property type="match status" value="1"/>
</dbReference>
<evidence type="ECO:0000256" key="2">
    <source>
        <dbReference type="ARBA" id="ARBA00022759"/>
    </source>
</evidence>
<evidence type="ECO:0000256" key="7">
    <source>
        <dbReference type="SAM" id="Coils"/>
    </source>
</evidence>
<evidence type="ECO:0000313" key="10">
    <source>
        <dbReference type="Proteomes" id="UP000231896"/>
    </source>
</evidence>
<dbReference type="Proteomes" id="UP000231896">
    <property type="component" value="Chromosome"/>
</dbReference>
<accession>A0A2K8NVU4</accession>
<dbReference type="InterPro" id="IPR004088">
    <property type="entry name" value="KH_dom_type_1"/>
</dbReference>
<dbReference type="Pfam" id="PF12072">
    <property type="entry name" value="RNase_Y_N"/>
    <property type="match status" value="1"/>
</dbReference>
<dbReference type="Gene3D" id="1.10.3210.10">
    <property type="entry name" value="Hypothetical protein af1432"/>
    <property type="match status" value="1"/>
</dbReference>
<dbReference type="EMBL" id="CP024964">
    <property type="protein sequence ID" value="ATZ17887.1"/>
    <property type="molecule type" value="Genomic_DNA"/>
</dbReference>
<evidence type="ECO:0000256" key="5">
    <source>
        <dbReference type="HAMAP-Rule" id="MF_00335"/>
    </source>
</evidence>
<dbReference type="KEGG" id="eml:EMELA_v1c03160"/>
<keyword evidence="5" id="KW-0472">Membrane</keyword>
<dbReference type="InterPro" id="IPR036612">
    <property type="entry name" value="KH_dom_type_1_sf"/>
</dbReference>
<reference evidence="9 10" key="1">
    <citation type="submission" date="2017-11" db="EMBL/GenBank/DDBJ databases">
        <title>Genome sequence of Entomoplasma melaleucae M1 (ATCC 49191).</title>
        <authorList>
            <person name="Lo W.-S."/>
            <person name="Gasparich G.E."/>
            <person name="Kuo C.-H."/>
        </authorList>
    </citation>
    <scope>NUCLEOTIDE SEQUENCE [LARGE SCALE GENOMIC DNA]</scope>
    <source>
        <strain evidence="9 10">M1</strain>
    </source>
</reference>
<keyword evidence="5" id="KW-1003">Cell membrane</keyword>
<comment type="similarity">
    <text evidence="5">Belongs to the RNase Y family.</text>
</comment>
<keyword evidence="10" id="KW-1185">Reference proteome</keyword>
<feature type="coiled-coil region" evidence="7">
    <location>
        <begin position="46"/>
        <end position="126"/>
    </location>
</feature>
<dbReference type="OrthoDB" id="9803205at2"/>
<dbReference type="EC" id="3.1.-.-" evidence="5 6"/>
<dbReference type="Pfam" id="PF00013">
    <property type="entry name" value="KH_1"/>
    <property type="match status" value="1"/>
</dbReference>
<dbReference type="InterPro" id="IPR003607">
    <property type="entry name" value="HD/PDEase_dom"/>
</dbReference>
<dbReference type="GO" id="GO:0006402">
    <property type="term" value="P:mRNA catabolic process"/>
    <property type="evidence" value="ECO:0007669"/>
    <property type="project" value="UniProtKB-UniRule"/>
</dbReference>
<dbReference type="PANTHER" id="PTHR12826">
    <property type="entry name" value="RIBONUCLEASE Y"/>
    <property type="match status" value="1"/>
</dbReference>
<dbReference type="NCBIfam" id="TIGR03319">
    <property type="entry name" value="RNase_Y"/>
    <property type="match status" value="1"/>
</dbReference>
<feature type="domain" description="HD" evidence="8">
    <location>
        <begin position="319"/>
        <end position="412"/>
    </location>
</feature>
<dbReference type="SUPFAM" id="SSF54791">
    <property type="entry name" value="Eukaryotic type KH-domain (KH-domain type I)"/>
    <property type="match status" value="1"/>
</dbReference>
<keyword evidence="7" id="KW-0175">Coiled coil</keyword>
<dbReference type="InterPro" id="IPR006675">
    <property type="entry name" value="HDIG_dom"/>
</dbReference>
<keyword evidence="2 5" id="KW-0255">Endonuclease</keyword>
<dbReference type="RefSeq" id="WP_028124442.1">
    <property type="nucleotide sequence ID" value="NZ_CP024964.1"/>
</dbReference>
<dbReference type="InterPro" id="IPR004087">
    <property type="entry name" value="KH_dom"/>
</dbReference>
<dbReference type="GO" id="GO:0003723">
    <property type="term" value="F:RNA binding"/>
    <property type="evidence" value="ECO:0007669"/>
    <property type="project" value="UniProtKB-UniRule"/>
</dbReference>
<dbReference type="PANTHER" id="PTHR12826:SF15">
    <property type="entry name" value="RIBONUCLEASE Y"/>
    <property type="match status" value="1"/>
</dbReference>
<dbReference type="InterPro" id="IPR006674">
    <property type="entry name" value="HD_domain"/>
</dbReference>
<comment type="subcellular location">
    <subcellularLocation>
        <location evidence="5">Cell membrane</location>
        <topology evidence="5">Single-pass membrane protein</topology>
    </subcellularLocation>
</comment>
<comment type="function">
    <text evidence="5">Endoribonuclease that initiates mRNA decay.</text>
</comment>
<dbReference type="SMART" id="SM00471">
    <property type="entry name" value="HDc"/>
    <property type="match status" value="1"/>
</dbReference>
<dbReference type="NCBIfam" id="TIGR00277">
    <property type="entry name" value="HDIG"/>
    <property type="match status" value="1"/>
</dbReference>
<keyword evidence="4 5" id="KW-0694">RNA-binding</keyword>
<name>A0A2K8NVU4_9MOLU</name>
<keyword evidence="5" id="KW-0812">Transmembrane</keyword>
<feature type="transmembrane region" description="Helical" evidence="5">
    <location>
        <begin position="6"/>
        <end position="26"/>
    </location>
</feature>
<gene>
    <name evidence="5 9" type="primary">rny</name>
    <name evidence="9" type="ORF">EMELA_v1c03160</name>
</gene>
<keyword evidence="5" id="KW-1133">Transmembrane helix</keyword>
<evidence type="ECO:0000256" key="3">
    <source>
        <dbReference type="ARBA" id="ARBA00022801"/>
    </source>
</evidence>
<evidence type="ECO:0000256" key="4">
    <source>
        <dbReference type="ARBA" id="ARBA00022884"/>
    </source>
</evidence>
<dbReference type="InterPro" id="IPR022711">
    <property type="entry name" value="RNase_Y_N"/>
</dbReference>
<dbReference type="PROSITE" id="PS51831">
    <property type="entry name" value="HD"/>
    <property type="match status" value="1"/>
</dbReference>
<dbReference type="PROSITE" id="PS50084">
    <property type="entry name" value="KH_TYPE_1"/>
    <property type="match status" value="1"/>
</dbReference>
<evidence type="ECO:0000256" key="6">
    <source>
        <dbReference type="NCBIfam" id="TIGR03319"/>
    </source>
</evidence>
<dbReference type="SMART" id="SM00322">
    <property type="entry name" value="KH"/>
    <property type="match status" value="1"/>
</dbReference>
<protein>
    <recommendedName>
        <fullName evidence="5 6">Ribonuclease Y</fullName>
        <shortName evidence="5">RNase Y</shortName>
        <ecNumber evidence="5 6">3.1.-.-</ecNumber>
    </recommendedName>
</protein>
<dbReference type="GO" id="GO:0005886">
    <property type="term" value="C:plasma membrane"/>
    <property type="evidence" value="ECO:0007669"/>
    <property type="project" value="UniProtKB-SubCell"/>
</dbReference>
<dbReference type="STRING" id="1408435.GCA_000685885_01194"/>
<proteinExistence type="inferred from homology"/>
<dbReference type="GO" id="GO:0016787">
    <property type="term" value="F:hydrolase activity"/>
    <property type="evidence" value="ECO:0007669"/>
    <property type="project" value="UniProtKB-KW"/>
</dbReference>
<dbReference type="CDD" id="cd00077">
    <property type="entry name" value="HDc"/>
    <property type="match status" value="1"/>
</dbReference>
<dbReference type="AlphaFoldDB" id="A0A2K8NVU4"/>
<evidence type="ECO:0000256" key="1">
    <source>
        <dbReference type="ARBA" id="ARBA00022722"/>
    </source>
</evidence>
<evidence type="ECO:0000313" key="9">
    <source>
        <dbReference type="EMBL" id="ATZ17887.1"/>
    </source>
</evidence>
<organism evidence="9 10">
    <name type="scientific">Mesoplasma melaleucae</name>
    <dbReference type="NCBI Taxonomy" id="81459"/>
    <lineage>
        <taxon>Bacteria</taxon>
        <taxon>Bacillati</taxon>
        <taxon>Mycoplasmatota</taxon>
        <taxon>Mollicutes</taxon>
        <taxon>Entomoplasmatales</taxon>
        <taxon>Entomoplasmataceae</taxon>
        <taxon>Mesoplasma</taxon>
    </lineage>
</organism>
<dbReference type="SUPFAM" id="SSF109604">
    <property type="entry name" value="HD-domain/PDEase-like"/>
    <property type="match status" value="1"/>
</dbReference>